<dbReference type="UniPathway" id="UPA00241">
    <property type="reaction ID" value="UER00352"/>
</dbReference>
<dbReference type="HAMAP" id="MF_01274">
    <property type="entry name" value="Pantothen_kinase_3"/>
    <property type="match status" value="1"/>
</dbReference>
<comment type="subunit">
    <text evidence="5 16">Homodimer.</text>
</comment>
<dbReference type="eggNOG" id="COG1521">
    <property type="taxonomic scope" value="Bacteria"/>
</dbReference>
<dbReference type="AlphaFoldDB" id="A1BEQ9"/>
<dbReference type="Gene3D" id="3.30.420.40">
    <property type="match status" value="2"/>
</dbReference>
<evidence type="ECO:0000256" key="14">
    <source>
        <dbReference type="ARBA" id="ARBA00038036"/>
    </source>
</evidence>
<feature type="active site" description="Proton acceptor" evidence="16">
    <location>
        <position position="113"/>
    </location>
</feature>
<dbReference type="InterPro" id="IPR004619">
    <property type="entry name" value="Type_III_PanK"/>
</dbReference>
<reference evidence="17 18" key="1">
    <citation type="submission" date="2006-12" db="EMBL/GenBank/DDBJ databases">
        <title>Complete sequence of Chlorobium phaeobacteroides DSM 266.</title>
        <authorList>
            <consortium name="US DOE Joint Genome Institute"/>
            <person name="Copeland A."/>
            <person name="Lucas S."/>
            <person name="Lapidus A."/>
            <person name="Barry K."/>
            <person name="Detter J.C."/>
            <person name="Glavina del Rio T."/>
            <person name="Hammon N."/>
            <person name="Israni S."/>
            <person name="Pitluck S."/>
            <person name="Goltsman E."/>
            <person name="Schmutz J."/>
            <person name="Larimer F."/>
            <person name="Land M."/>
            <person name="Hauser L."/>
            <person name="Mikhailova N."/>
            <person name="Li T."/>
            <person name="Overmann J."/>
            <person name="Bryant D.A."/>
            <person name="Richardson P."/>
        </authorList>
    </citation>
    <scope>NUCLEOTIDE SEQUENCE [LARGE SCALE GENOMIC DNA]</scope>
    <source>
        <strain evidence="17 18">DSM 266</strain>
    </source>
</reference>
<evidence type="ECO:0000256" key="9">
    <source>
        <dbReference type="ARBA" id="ARBA00022741"/>
    </source>
</evidence>
<dbReference type="NCBIfam" id="NF009849">
    <property type="entry name" value="PRK13320.1-1"/>
    <property type="match status" value="1"/>
</dbReference>
<sequence length="268" mass="28963">MSASVPVSLLLVVEIGNTTTSFVVLDGDECLVVKSLLTAALDEAGLVSGIFSELRGAFKELKDVVVCSVVPAATRVIQRHLQKRLAGLFFSVTSSITLPFTLDYDIPESFGADRLALCALSRYRYPDRAVIALDIGTALTFDVLGSNGDYLGGLIMPGLEMRSRALHERTAQLPLVGIERSATLIGRSTKECIMNGIFWGCVSEIEGLISKIERHVQETYGEERPVVIATGGSAPLIAGLLDSLTLHDEYAVIRGAGYLFRLNRPTLF</sequence>
<evidence type="ECO:0000256" key="10">
    <source>
        <dbReference type="ARBA" id="ARBA00022777"/>
    </source>
</evidence>
<protein>
    <recommendedName>
        <fullName evidence="15 16">Type III pantothenate kinase</fullName>
        <ecNumber evidence="6 16">2.7.1.33</ecNumber>
    </recommendedName>
    <alternativeName>
        <fullName evidence="16">PanK-III</fullName>
    </alternativeName>
    <alternativeName>
        <fullName evidence="16">Pantothenic acid kinase</fullName>
    </alternativeName>
</protein>
<proteinExistence type="inferred from homology"/>
<dbReference type="RefSeq" id="WP_011744714.1">
    <property type="nucleotide sequence ID" value="NC_008639.1"/>
</dbReference>
<feature type="binding site" evidence="16">
    <location>
        <position position="104"/>
    </location>
    <ligand>
        <name>substrate</name>
    </ligand>
</feature>
<keyword evidence="12 16" id="KW-0630">Potassium</keyword>
<evidence type="ECO:0000256" key="4">
    <source>
        <dbReference type="ARBA" id="ARBA00005225"/>
    </source>
</evidence>
<dbReference type="HOGENOM" id="CLU_066627_1_0_10"/>
<evidence type="ECO:0000256" key="5">
    <source>
        <dbReference type="ARBA" id="ARBA00011738"/>
    </source>
</evidence>
<evidence type="ECO:0000256" key="15">
    <source>
        <dbReference type="ARBA" id="ARBA00040883"/>
    </source>
</evidence>
<keyword evidence="8 16" id="KW-0808">Transferase</keyword>
<accession>A1BEQ9</accession>
<keyword evidence="13 16" id="KW-0173">Coenzyme A biosynthesis</keyword>
<evidence type="ECO:0000256" key="16">
    <source>
        <dbReference type="HAMAP-Rule" id="MF_01274"/>
    </source>
</evidence>
<dbReference type="KEGG" id="cph:Cpha266_0835"/>
<keyword evidence="18" id="KW-1185">Reference proteome</keyword>
<comment type="pathway">
    <text evidence="4 16">Cofactor biosynthesis; coenzyme A biosynthesis; CoA from (R)-pantothenate: step 1/5.</text>
</comment>
<evidence type="ECO:0000256" key="7">
    <source>
        <dbReference type="ARBA" id="ARBA00022490"/>
    </source>
</evidence>
<keyword evidence="16" id="KW-0479">Metal-binding</keyword>
<comment type="catalytic activity">
    <reaction evidence="1 16">
        <text>(R)-pantothenate + ATP = (R)-4'-phosphopantothenate + ADP + H(+)</text>
        <dbReference type="Rhea" id="RHEA:16373"/>
        <dbReference type="ChEBI" id="CHEBI:10986"/>
        <dbReference type="ChEBI" id="CHEBI:15378"/>
        <dbReference type="ChEBI" id="CHEBI:29032"/>
        <dbReference type="ChEBI" id="CHEBI:30616"/>
        <dbReference type="ChEBI" id="CHEBI:456216"/>
        <dbReference type="EC" id="2.7.1.33"/>
    </reaction>
</comment>
<keyword evidence="7 16" id="KW-0963">Cytoplasm</keyword>
<dbReference type="GO" id="GO:0046872">
    <property type="term" value="F:metal ion binding"/>
    <property type="evidence" value="ECO:0007669"/>
    <property type="project" value="UniProtKB-KW"/>
</dbReference>
<evidence type="ECO:0000256" key="6">
    <source>
        <dbReference type="ARBA" id="ARBA00012102"/>
    </source>
</evidence>
<dbReference type="OrthoDB" id="9804707at2"/>
<dbReference type="PANTHER" id="PTHR34265:SF1">
    <property type="entry name" value="TYPE III PANTOTHENATE KINASE"/>
    <property type="match status" value="1"/>
</dbReference>
<dbReference type="GO" id="GO:0005524">
    <property type="term" value="F:ATP binding"/>
    <property type="evidence" value="ECO:0007669"/>
    <property type="project" value="UniProtKB-UniRule"/>
</dbReference>
<evidence type="ECO:0000256" key="1">
    <source>
        <dbReference type="ARBA" id="ARBA00001206"/>
    </source>
</evidence>
<dbReference type="GO" id="GO:0005737">
    <property type="term" value="C:cytoplasm"/>
    <property type="evidence" value="ECO:0007669"/>
    <property type="project" value="UniProtKB-SubCell"/>
</dbReference>
<feature type="binding site" evidence="16">
    <location>
        <begin position="14"/>
        <end position="21"/>
    </location>
    <ligand>
        <name>ATP</name>
        <dbReference type="ChEBI" id="CHEBI:30616"/>
    </ligand>
</feature>
<evidence type="ECO:0000256" key="3">
    <source>
        <dbReference type="ARBA" id="ARBA00004496"/>
    </source>
</evidence>
<comment type="subcellular location">
    <subcellularLocation>
        <location evidence="3 16">Cytoplasm</location>
    </subcellularLocation>
</comment>
<dbReference type="GO" id="GO:0004594">
    <property type="term" value="F:pantothenate kinase activity"/>
    <property type="evidence" value="ECO:0007669"/>
    <property type="project" value="UniProtKB-UniRule"/>
</dbReference>
<comment type="similarity">
    <text evidence="14 16">Belongs to the type III pantothenate kinase family.</text>
</comment>
<keyword evidence="10 16" id="KW-0418">Kinase</keyword>
<comment type="cofactor">
    <cofactor evidence="16">
        <name>NH4(+)</name>
        <dbReference type="ChEBI" id="CHEBI:28938"/>
    </cofactor>
    <cofactor evidence="16">
        <name>K(+)</name>
        <dbReference type="ChEBI" id="CHEBI:29103"/>
    </cofactor>
    <text evidence="16">A monovalent cation. Ammonium or potassium.</text>
</comment>
<dbReference type="EMBL" id="CP000492">
    <property type="protein sequence ID" value="ABL64886.1"/>
    <property type="molecule type" value="Genomic_DNA"/>
</dbReference>
<dbReference type="SUPFAM" id="SSF53067">
    <property type="entry name" value="Actin-like ATPase domain"/>
    <property type="match status" value="2"/>
</dbReference>
<gene>
    <name evidence="16" type="primary">coaX</name>
    <name evidence="17" type="ordered locus">Cpha266_0835</name>
</gene>
<feature type="binding site" evidence="16">
    <location>
        <begin position="111"/>
        <end position="114"/>
    </location>
    <ligand>
        <name>substrate</name>
    </ligand>
</feature>
<evidence type="ECO:0000256" key="8">
    <source>
        <dbReference type="ARBA" id="ARBA00022679"/>
    </source>
</evidence>
<keyword evidence="9 16" id="KW-0547">Nucleotide-binding</keyword>
<evidence type="ECO:0000313" key="17">
    <source>
        <dbReference type="EMBL" id="ABL64886.1"/>
    </source>
</evidence>
<dbReference type="Pfam" id="PF03309">
    <property type="entry name" value="Pan_kinase"/>
    <property type="match status" value="1"/>
</dbReference>
<organism evidence="17 18">
    <name type="scientific">Chlorobium phaeobacteroides (strain DSM 266 / SMG 266 / 2430)</name>
    <dbReference type="NCBI Taxonomy" id="290317"/>
    <lineage>
        <taxon>Bacteria</taxon>
        <taxon>Pseudomonadati</taxon>
        <taxon>Chlorobiota</taxon>
        <taxon>Chlorobiia</taxon>
        <taxon>Chlorobiales</taxon>
        <taxon>Chlorobiaceae</taxon>
        <taxon>Chlorobium/Pelodictyon group</taxon>
        <taxon>Chlorobium</taxon>
    </lineage>
</organism>
<evidence type="ECO:0000256" key="2">
    <source>
        <dbReference type="ARBA" id="ARBA00001958"/>
    </source>
</evidence>
<dbReference type="STRING" id="290317.Cpha266_0835"/>
<dbReference type="CDD" id="cd24015">
    <property type="entry name" value="ASKHA_NBD_PanK-III"/>
    <property type="match status" value="1"/>
</dbReference>
<dbReference type="PANTHER" id="PTHR34265">
    <property type="entry name" value="TYPE III PANTOTHENATE KINASE"/>
    <property type="match status" value="1"/>
</dbReference>
<dbReference type="Proteomes" id="UP000008701">
    <property type="component" value="Chromosome"/>
</dbReference>
<feature type="binding site" evidence="16">
    <location>
        <position position="134"/>
    </location>
    <ligand>
        <name>K(+)</name>
        <dbReference type="ChEBI" id="CHEBI:29103"/>
    </ligand>
</feature>
<evidence type="ECO:0000256" key="11">
    <source>
        <dbReference type="ARBA" id="ARBA00022840"/>
    </source>
</evidence>
<dbReference type="GO" id="GO:0015937">
    <property type="term" value="P:coenzyme A biosynthetic process"/>
    <property type="evidence" value="ECO:0007669"/>
    <property type="project" value="UniProtKB-UniRule"/>
</dbReference>
<feature type="binding site" evidence="16">
    <location>
        <position position="189"/>
    </location>
    <ligand>
        <name>substrate</name>
    </ligand>
</feature>
<comment type="function">
    <text evidence="16">Catalyzes the phosphorylation of pantothenate (Pan), the first step in CoA biosynthesis.</text>
</comment>
<evidence type="ECO:0000256" key="12">
    <source>
        <dbReference type="ARBA" id="ARBA00022958"/>
    </source>
</evidence>
<evidence type="ECO:0000313" key="18">
    <source>
        <dbReference type="Proteomes" id="UP000008701"/>
    </source>
</evidence>
<name>A1BEQ9_CHLPD</name>
<evidence type="ECO:0000256" key="13">
    <source>
        <dbReference type="ARBA" id="ARBA00022993"/>
    </source>
</evidence>
<feature type="binding site" evidence="16">
    <location>
        <position position="137"/>
    </location>
    <ligand>
        <name>ATP</name>
        <dbReference type="ChEBI" id="CHEBI:30616"/>
    </ligand>
</feature>
<keyword evidence="11 16" id="KW-0067">ATP-binding</keyword>
<dbReference type="EC" id="2.7.1.33" evidence="6 16"/>
<comment type="cofactor">
    <cofactor evidence="2">
        <name>K(+)</name>
        <dbReference type="ChEBI" id="CHEBI:29103"/>
    </cofactor>
</comment>
<dbReference type="InterPro" id="IPR043129">
    <property type="entry name" value="ATPase_NBD"/>
</dbReference>
<dbReference type="NCBIfam" id="TIGR00671">
    <property type="entry name" value="baf"/>
    <property type="match status" value="1"/>
</dbReference>